<name>A0A4R3KLY6_9SPHI</name>
<proteinExistence type="predicted"/>
<dbReference type="EMBL" id="SMAD01000015">
    <property type="protein sequence ID" value="TCS85062.1"/>
    <property type="molecule type" value="Genomic_DNA"/>
</dbReference>
<accession>A0A4R3KLY6</accession>
<dbReference type="Pfam" id="PF06475">
    <property type="entry name" value="Glycolipid_bind"/>
    <property type="match status" value="1"/>
</dbReference>
<evidence type="ECO:0000313" key="2">
    <source>
        <dbReference type="Proteomes" id="UP000295807"/>
    </source>
</evidence>
<reference evidence="1 2" key="1">
    <citation type="submission" date="2019-03" db="EMBL/GenBank/DDBJ databases">
        <title>Genomic Encyclopedia of Type Strains, Phase IV (KMG-IV): sequencing the most valuable type-strain genomes for metagenomic binning, comparative biology and taxonomic classification.</title>
        <authorList>
            <person name="Goeker M."/>
        </authorList>
    </citation>
    <scope>NUCLEOTIDE SEQUENCE [LARGE SCALE GENOMIC DNA]</scope>
    <source>
        <strain evidence="1 2">DSM 21100</strain>
    </source>
</reference>
<dbReference type="InterPro" id="IPR009467">
    <property type="entry name" value="Glycolipid-bd_prot_put"/>
</dbReference>
<dbReference type="AlphaFoldDB" id="A0A4R3KLY6"/>
<sequence>MNAILHWKGCEYASRESCRITVSSECMEAVSTIEGSYRDIAYLVKYRILANSYWEVTGFSIESQINGEEHKIVLQSNGKGDWTTDGGRPIELFKGCIDIDISLTPFTNTLLIRRLDLSLGEASEIQVLYLDILNGETKPVRQKYTRMSPAQYLYENVPNNFEALITVDSDGLVIDYPELFKRT</sequence>
<evidence type="ECO:0000313" key="1">
    <source>
        <dbReference type="EMBL" id="TCS85062.1"/>
    </source>
</evidence>
<dbReference type="SUPFAM" id="SSF159275">
    <property type="entry name" value="PA1994-like"/>
    <property type="match status" value="1"/>
</dbReference>
<comment type="caution">
    <text evidence="1">The sequence shown here is derived from an EMBL/GenBank/DDBJ whole genome shotgun (WGS) entry which is preliminary data.</text>
</comment>
<keyword evidence="2" id="KW-1185">Reference proteome</keyword>
<dbReference type="Proteomes" id="UP000295807">
    <property type="component" value="Unassembled WGS sequence"/>
</dbReference>
<evidence type="ECO:0008006" key="3">
    <source>
        <dbReference type="Google" id="ProtNLM"/>
    </source>
</evidence>
<protein>
    <recommendedName>
        <fullName evidence="3">Glycolipid-binding protein</fullName>
    </recommendedName>
</protein>
<gene>
    <name evidence="1" type="ORF">EDD80_11545</name>
</gene>
<organism evidence="1 2">
    <name type="scientific">Anseongella ginsenosidimutans</name>
    <dbReference type="NCBI Taxonomy" id="496056"/>
    <lineage>
        <taxon>Bacteria</taxon>
        <taxon>Pseudomonadati</taxon>
        <taxon>Bacteroidota</taxon>
        <taxon>Sphingobacteriia</taxon>
        <taxon>Sphingobacteriales</taxon>
        <taxon>Sphingobacteriaceae</taxon>
        <taxon>Anseongella</taxon>
    </lineage>
</organism>